<gene>
    <name evidence="3" type="ORF">TPA0598_04_08640</name>
</gene>
<feature type="domain" description="HTH cro/C1-type" evidence="2">
    <location>
        <begin position="31"/>
        <end position="84"/>
    </location>
</feature>
<keyword evidence="4" id="KW-1185">Reference proteome</keyword>
<evidence type="ECO:0000256" key="1">
    <source>
        <dbReference type="SAM" id="MobiDB-lite"/>
    </source>
</evidence>
<dbReference type="Pfam" id="PF13560">
    <property type="entry name" value="HTH_31"/>
    <property type="match status" value="1"/>
</dbReference>
<dbReference type="InterPro" id="IPR043917">
    <property type="entry name" value="DUF5753"/>
</dbReference>
<reference evidence="4" key="1">
    <citation type="submission" date="2014-09" db="EMBL/GenBank/DDBJ databases">
        <title>Whole genome shotgun sequence of Streptomyces sp. NBRC 110027.</title>
        <authorList>
            <person name="Komaki H."/>
            <person name="Ichikawa N."/>
            <person name="Katano-Makiyama Y."/>
            <person name="Hosoyama A."/>
            <person name="Hashimoto M."/>
            <person name="Uohara A."/>
            <person name="Kitahashi Y."/>
            <person name="Ohji S."/>
            <person name="Kimura A."/>
            <person name="Yamazoe A."/>
            <person name="Igarashi Y."/>
            <person name="Fujita N."/>
        </authorList>
    </citation>
    <scope>NUCLEOTIDE SEQUENCE [LARGE SCALE GENOMIC DNA]</scope>
    <source>
        <strain evidence="4">NBRC 110027</strain>
    </source>
</reference>
<evidence type="ECO:0000313" key="4">
    <source>
        <dbReference type="Proteomes" id="UP000048965"/>
    </source>
</evidence>
<dbReference type="EMBL" id="BBNO01000004">
    <property type="protein sequence ID" value="GAO09228.1"/>
    <property type="molecule type" value="Genomic_DNA"/>
</dbReference>
<reference evidence="3 4" key="2">
    <citation type="journal article" date="2015" name="Stand. Genomic Sci.">
        <title>Draft genome sequence of marine-derived Streptomyces sp. TP-A0598, a producer of anti-MRSA antibiotic lydicamycins.</title>
        <authorList>
            <person name="Komaki H."/>
            <person name="Ichikawa N."/>
            <person name="Hosoyama A."/>
            <person name="Fujita N."/>
            <person name="Igarashi Y."/>
        </authorList>
    </citation>
    <scope>NUCLEOTIDE SEQUENCE [LARGE SCALE GENOMIC DNA]</scope>
    <source>
        <strain evidence="3 4">NBRC 110027</strain>
    </source>
</reference>
<feature type="compositionally biased region" description="Basic residues" evidence="1">
    <location>
        <begin position="11"/>
        <end position="20"/>
    </location>
</feature>
<evidence type="ECO:0000259" key="2">
    <source>
        <dbReference type="PROSITE" id="PS50943"/>
    </source>
</evidence>
<dbReference type="SUPFAM" id="SSF47413">
    <property type="entry name" value="lambda repressor-like DNA-binding domains"/>
    <property type="match status" value="1"/>
</dbReference>
<dbReference type="PROSITE" id="PS50943">
    <property type="entry name" value="HTH_CROC1"/>
    <property type="match status" value="1"/>
</dbReference>
<dbReference type="Proteomes" id="UP000048965">
    <property type="component" value="Unassembled WGS sequence"/>
</dbReference>
<sequence>MPGQGEWKAMQTRKKPKNRHSAAMEVIGAQLAMFRVKAGLTQRALGERTSVAEETIASIEQGRRALMPHLARELDQLLGTGGALATGVENLPPKEKYPIWAEEFIAYEKQAIALSGYEHGVLPGLLQTEGYARATFRSNIPYLDEETVERRVTARLERHQILHKANPVIASFVFSEALVTSNLGGREVMRAQISHLRTCAELDGVSMQILPLSREHHAGLAGPFVVLETPDHQHLAYTEAQRSSVLISDAEEVSILAQKYGMLRMQALDAEETMGLLDRLLGER</sequence>
<name>A0A0P4R9L4_9ACTN</name>
<protein>
    <recommendedName>
        <fullName evidence="2">HTH cro/C1-type domain-containing protein</fullName>
    </recommendedName>
</protein>
<organism evidence="3 4">
    <name type="scientific">Streptomyces lydicamycinicus</name>
    <dbReference type="NCBI Taxonomy" id="1546107"/>
    <lineage>
        <taxon>Bacteria</taxon>
        <taxon>Bacillati</taxon>
        <taxon>Actinomycetota</taxon>
        <taxon>Actinomycetes</taxon>
        <taxon>Kitasatosporales</taxon>
        <taxon>Streptomycetaceae</taxon>
        <taxon>Streptomyces</taxon>
    </lineage>
</organism>
<dbReference type="InterPro" id="IPR001387">
    <property type="entry name" value="Cro/C1-type_HTH"/>
</dbReference>
<dbReference type="Gene3D" id="1.10.260.40">
    <property type="entry name" value="lambda repressor-like DNA-binding domains"/>
    <property type="match status" value="1"/>
</dbReference>
<accession>A0A0P4R9L4</accession>
<dbReference type="CDD" id="cd00093">
    <property type="entry name" value="HTH_XRE"/>
    <property type="match status" value="1"/>
</dbReference>
<evidence type="ECO:0000313" key="3">
    <source>
        <dbReference type="EMBL" id="GAO09228.1"/>
    </source>
</evidence>
<proteinExistence type="predicted"/>
<comment type="caution">
    <text evidence="3">The sequence shown here is derived from an EMBL/GenBank/DDBJ whole genome shotgun (WGS) entry which is preliminary data.</text>
</comment>
<dbReference type="Pfam" id="PF19054">
    <property type="entry name" value="DUF5753"/>
    <property type="match status" value="1"/>
</dbReference>
<dbReference type="InterPro" id="IPR010982">
    <property type="entry name" value="Lambda_DNA-bd_dom_sf"/>
</dbReference>
<dbReference type="AlphaFoldDB" id="A0A0P4R9L4"/>
<feature type="region of interest" description="Disordered" evidence="1">
    <location>
        <begin position="1"/>
        <end position="21"/>
    </location>
</feature>
<dbReference type="SMART" id="SM00530">
    <property type="entry name" value="HTH_XRE"/>
    <property type="match status" value="1"/>
</dbReference>
<dbReference type="GO" id="GO:0003677">
    <property type="term" value="F:DNA binding"/>
    <property type="evidence" value="ECO:0007669"/>
    <property type="project" value="InterPro"/>
</dbReference>